<gene>
    <name evidence="1" type="ORF">JMJ55_27055</name>
</gene>
<protein>
    <submittedName>
        <fullName evidence="1">Uncharacterized protein</fullName>
    </submittedName>
</protein>
<proteinExistence type="predicted"/>
<evidence type="ECO:0000313" key="1">
    <source>
        <dbReference type="EMBL" id="MBL6458994.1"/>
    </source>
</evidence>
<sequence length="81" mass="8809">MVVENMISQDKTYPDKVSFHADRDRLTGICLQFKVAGQAPRIEMETAARRSGETGFISSDDYELGQLALLSSLGKASGPSD</sequence>
<comment type="caution">
    <text evidence="1">The sequence shown here is derived from an EMBL/GenBank/DDBJ whole genome shotgun (WGS) entry which is preliminary data.</text>
</comment>
<dbReference type="Proteomes" id="UP000606490">
    <property type="component" value="Unassembled WGS sequence"/>
</dbReference>
<evidence type="ECO:0000313" key="2">
    <source>
        <dbReference type="Proteomes" id="UP000606490"/>
    </source>
</evidence>
<dbReference type="EMBL" id="JAEUXJ010000023">
    <property type="protein sequence ID" value="MBL6458994.1"/>
    <property type="molecule type" value="Genomic_DNA"/>
</dbReference>
<reference evidence="1 2" key="1">
    <citation type="submission" date="2021-01" db="EMBL/GenBank/DDBJ databases">
        <title>Belnapia mucosa sp. nov. and Belnapia arida sp. nov., isolated from the Tabernas Desert (Almeria, Spain).</title>
        <authorList>
            <person name="Molina-Menor E."/>
            <person name="Vidal-Verdu A."/>
            <person name="Calonge A."/>
            <person name="Satari L."/>
            <person name="Pereto Magraner J."/>
            <person name="Porcar Miralles M."/>
        </authorList>
    </citation>
    <scope>NUCLEOTIDE SEQUENCE [LARGE SCALE GENOMIC DNA]</scope>
    <source>
        <strain evidence="1 2">T6</strain>
    </source>
</reference>
<organism evidence="1 2">
    <name type="scientific">Belnapia mucosa</name>
    <dbReference type="NCBI Taxonomy" id="2804532"/>
    <lineage>
        <taxon>Bacteria</taxon>
        <taxon>Pseudomonadati</taxon>
        <taxon>Pseudomonadota</taxon>
        <taxon>Alphaproteobacteria</taxon>
        <taxon>Acetobacterales</taxon>
        <taxon>Roseomonadaceae</taxon>
        <taxon>Belnapia</taxon>
    </lineage>
</organism>
<name>A0ABS1VBD5_9PROT</name>
<keyword evidence="2" id="KW-1185">Reference proteome</keyword>
<dbReference type="RefSeq" id="WP_202828729.1">
    <property type="nucleotide sequence ID" value="NZ_JAEUXJ010000023.1"/>
</dbReference>
<accession>A0ABS1VBD5</accession>